<dbReference type="EMBL" id="JAWWNJ010000137">
    <property type="protein sequence ID" value="KAK6984506.1"/>
    <property type="molecule type" value="Genomic_DNA"/>
</dbReference>
<comment type="caution">
    <text evidence="2">The sequence shown here is derived from an EMBL/GenBank/DDBJ whole genome shotgun (WGS) entry which is preliminary data.</text>
</comment>
<feature type="signal peptide" evidence="1">
    <location>
        <begin position="1"/>
        <end position="23"/>
    </location>
</feature>
<reference evidence="2 3" key="1">
    <citation type="journal article" date="2024" name="J Genomics">
        <title>Draft genome sequencing and assembly of Favolaschia claudopus CIRM-BRFM 2984 isolated from oak limbs.</title>
        <authorList>
            <person name="Navarro D."/>
            <person name="Drula E."/>
            <person name="Chaduli D."/>
            <person name="Cazenave R."/>
            <person name="Ahrendt S."/>
            <person name="Wang J."/>
            <person name="Lipzen A."/>
            <person name="Daum C."/>
            <person name="Barry K."/>
            <person name="Grigoriev I.V."/>
            <person name="Favel A."/>
            <person name="Rosso M.N."/>
            <person name="Martin F."/>
        </authorList>
    </citation>
    <scope>NUCLEOTIDE SEQUENCE [LARGE SCALE GENOMIC DNA]</scope>
    <source>
        <strain evidence="2 3">CIRM-BRFM 2984</strain>
    </source>
</reference>
<gene>
    <name evidence="2" type="ORF">R3P38DRAFT_3104600</name>
</gene>
<dbReference type="Proteomes" id="UP001362999">
    <property type="component" value="Unassembled WGS sequence"/>
</dbReference>
<accession>A0AAV9ZJW4</accession>
<feature type="chain" id="PRO_5043586700" description="Secreted protein" evidence="1">
    <location>
        <begin position="24"/>
        <end position="81"/>
    </location>
</feature>
<evidence type="ECO:0008006" key="4">
    <source>
        <dbReference type="Google" id="ProtNLM"/>
    </source>
</evidence>
<keyword evidence="1" id="KW-0732">Signal</keyword>
<organism evidence="2 3">
    <name type="scientific">Favolaschia claudopus</name>
    <dbReference type="NCBI Taxonomy" id="2862362"/>
    <lineage>
        <taxon>Eukaryota</taxon>
        <taxon>Fungi</taxon>
        <taxon>Dikarya</taxon>
        <taxon>Basidiomycota</taxon>
        <taxon>Agaricomycotina</taxon>
        <taxon>Agaricomycetes</taxon>
        <taxon>Agaricomycetidae</taxon>
        <taxon>Agaricales</taxon>
        <taxon>Marasmiineae</taxon>
        <taxon>Mycenaceae</taxon>
        <taxon>Favolaschia</taxon>
    </lineage>
</organism>
<sequence>MGDGGGTVSRGVVVTFLITWCVGQQHGHEHLRTFLQTPEQGYRHHRVIQCCWLRPTWVCIPTHMKLGKQFRFGETSLFATS</sequence>
<dbReference type="AlphaFoldDB" id="A0AAV9ZJW4"/>
<name>A0AAV9ZJW4_9AGAR</name>
<proteinExistence type="predicted"/>
<evidence type="ECO:0000313" key="2">
    <source>
        <dbReference type="EMBL" id="KAK6984506.1"/>
    </source>
</evidence>
<keyword evidence="3" id="KW-1185">Reference proteome</keyword>
<protein>
    <recommendedName>
        <fullName evidence="4">Secreted protein</fullName>
    </recommendedName>
</protein>
<evidence type="ECO:0000313" key="3">
    <source>
        <dbReference type="Proteomes" id="UP001362999"/>
    </source>
</evidence>
<evidence type="ECO:0000256" key="1">
    <source>
        <dbReference type="SAM" id="SignalP"/>
    </source>
</evidence>